<comment type="caution">
    <text evidence="6">The sequence shown here is derived from an EMBL/GenBank/DDBJ whole genome shotgun (WGS) entry which is preliminary data.</text>
</comment>
<feature type="region of interest" description="Disordered" evidence="1">
    <location>
        <begin position="351"/>
        <end position="430"/>
    </location>
</feature>
<keyword evidence="3" id="KW-0732">Signal</keyword>
<dbReference type="EMBL" id="BMAW01040139">
    <property type="protein sequence ID" value="GFU58454.1"/>
    <property type="molecule type" value="Genomic_DNA"/>
</dbReference>
<dbReference type="InterPro" id="IPR048346">
    <property type="entry name" value="Sarcoglycan_N"/>
</dbReference>
<keyword evidence="7" id="KW-1185">Reference proteome</keyword>
<dbReference type="GO" id="GO:0016012">
    <property type="term" value="C:sarcoglycan complex"/>
    <property type="evidence" value="ECO:0007669"/>
    <property type="project" value="InterPro"/>
</dbReference>
<proteinExistence type="predicted"/>
<organism evidence="6 7">
    <name type="scientific">Nephila pilipes</name>
    <name type="common">Giant wood spider</name>
    <name type="synonym">Nephila maculata</name>
    <dbReference type="NCBI Taxonomy" id="299642"/>
    <lineage>
        <taxon>Eukaryota</taxon>
        <taxon>Metazoa</taxon>
        <taxon>Ecdysozoa</taxon>
        <taxon>Arthropoda</taxon>
        <taxon>Chelicerata</taxon>
        <taxon>Arachnida</taxon>
        <taxon>Araneae</taxon>
        <taxon>Araneomorphae</taxon>
        <taxon>Entelegynae</taxon>
        <taxon>Araneoidea</taxon>
        <taxon>Nephilidae</taxon>
        <taxon>Nephila</taxon>
    </lineage>
</organism>
<accession>A0A8X6R4G2</accession>
<dbReference type="AlphaFoldDB" id="A0A8X6R4G2"/>
<feature type="transmembrane region" description="Helical" evidence="2">
    <location>
        <begin position="289"/>
        <end position="311"/>
    </location>
</feature>
<evidence type="ECO:0000256" key="2">
    <source>
        <dbReference type="SAM" id="Phobius"/>
    </source>
</evidence>
<dbReference type="PANTHER" id="PTHR10132:SF14">
    <property type="entry name" value="SARCOGLYCAN ALPHA, ISOFORM C"/>
    <property type="match status" value="1"/>
</dbReference>
<evidence type="ECO:0000259" key="5">
    <source>
        <dbReference type="Pfam" id="PF20989"/>
    </source>
</evidence>
<evidence type="ECO:0000256" key="1">
    <source>
        <dbReference type="SAM" id="MobiDB-lite"/>
    </source>
</evidence>
<evidence type="ECO:0000259" key="4">
    <source>
        <dbReference type="Pfam" id="PF05510"/>
    </source>
</evidence>
<evidence type="ECO:0000256" key="3">
    <source>
        <dbReference type="SAM" id="SignalP"/>
    </source>
</evidence>
<feature type="compositionally biased region" description="Polar residues" evidence="1">
    <location>
        <begin position="390"/>
        <end position="400"/>
    </location>
</feature>
<reference evidence="6" key="1">
    <citation type="submission" date="2020-08" db="EMBL/GenBank/DDBJ databases">
        <title>Multicomponent nature underlies the extraordinary mechanical properties of spider dragline silk.</title>
        <authorList>
            <person name="Kono N."/>
            <person name="Nakamura H."/>
            <person name="Mori M."/>
            <person name="Yoshida Y."/>
            <person name="Ohtoshi R."/>
            <person name="Malay A.D."/>
            <person name="Moran D.A.P."/>
            <person name="Tomita M."/>
            <person name="Numata K."/>
            <person name="Arakawa K."/>
        </authorList>
    </citation>
    <scope>NUCLEOTIDE SEQUENCE</scope>
</reference>
<feature type="domain" description="Sarcoglycan alpha/epsilon N-terminal" evidence="4">
    <location>
        <begin position="49"/>
        <end position="114"/>
    </location>
</feature>
<dbReference type="Pfam" id="PF05510">
    <property type="entry name" value="Sarcoglycan_2"/>
    <property type="match status" value="1"/>
</dbReference>
<dbReference type="InterPro" id="IPR008908">
    <property type="entry name" value="Sarcoglycan_alpha/epsilon"/>
</dbReference>
<keyword evidence="2" id="KW-0472">Membrane</keyword>
<gene>
    <name evidence="6" type="primary">SGCE</name>
    <name evidence="6" type="ORF">NPIL_323151</name>
</gene>
<feature type="chain" id="PRO_5036500226" evidence="3">
    <location>
        <begin position="20"/>
        <end position="430"/>
    </location>
</feature>
<feature type="compositionally biased region" description="Polar residues" evidence="1">
    <location>
        <begin position="419"/>
        <end position="430"/>
    </location>
</feature>
<sequence>MVNILLNVILLSLSTEVFCSLTDPKPVTVLATEAFYVPINYEWFPKFRKDEPLEYSASLLDMPDLPNWMFSHPTNSSNAFLYGSAEEAGNVKIEIIAINKNTFETATTILELFVKPRERVFQYEVEMKFLNLNVDDMFKSGRLSRLIEVFQSSLWKSNDDIYVTKVVSSLDVGGRLPLNPNMKEGVVVRIGGMSSFSRDLEDLEREVQPLKNRVPCPRDYKRTSVEHLFRSRNFVADWCSFRLISDKHQRNAGSSDGWSDHPYSSISLTSDEYNPQVSKLPRRDFAIDFIISIIVPTTIVGVLSTILTCLICCNREGMFAFCCFREKNNDGTSVQLDQYNSVPLAPNQINRLSGKRNGSMQRSGSIPVSSFPNSRTDSPNSTLPKGCTLRASSRSGTLRSVMQPPPPPYATSSYPPSYVGSTRSVTVPPQ</sequence>
<keyword evidence="2" id="KW-1133">Transmembrane helix</keyword>
<dbReference type="InterPro" id="IPR015919">
    <property type="entry name" value="Cadherin-like_sf"/>
</dbReference>
<dbReference type="SUPFAM" id="SSF49313">
    <property type="entry name" value="Cadherin-like"/>
    <property type="match status" value="1"/>
</dbReference>
<dbReference type="Pfam" id="PF20989">
    <property type="entry name" value="Sarcoglycan_2_C"/>
    <property type="match status" value="1"/>
</dbReference>
<feature type="signal peptide" evidence="3">
    <location>
        <begin position="1"/>
        <end position="19"/>
    </location>
</feature>
<evidence type="ECO:0000313" key="6">
    <source>
        <dbReference type="EMBL" id="GFU58454.1"/>
    </source>
</evidence>
<keyword evidence="2" id="KW-0812">Transmembrane</keyword>
<protein>
    <submittedName>
        <fullName evidence="6">Epsilon-sarcoglycan</fullName>
    </submittedName>
</protein>
<dbReference type="PANTHER" id="PTHR10132">
    <property type="entry name" value="ALPHA-/EPSILON-SARCOGLYCAN FAMILY MEMBER"/>
    <property type="match status" value="1"/>
</dbReference>
<dbReference type="GO" id="GO:0005509">
    <property type="term" value="F:calcium ion binding"/>
    <property type="evidence" value="ECO:0007669"/>
    <property type="project" value="InterPro"/>
</dbReference>
<feature type="compositionally biased region" description="Polar residues" evidence="1">
    <location>
        <begin position="351"/>
        <end position="383"/>
    </location>
</feature>
<dbReference type="InterPro" id="IPR048347">
    <property type="entry name" value="Sarcoglycan_C"/>
</dbReference>
<dbReference type="Proteomes" id="UP000887013">
    <property type="component" value="Unassembled WGS sequence"/>
</dbReference>
<evidence type="ECO:0000313" key="7">
    <source>
        <dbReference type="Proteomes" id="UP000887013"/>
    </source>
</evidence>
<name>A0A8X6R4G2_NEPPI</name>
<feature type="domain" description="Sarcoglycan alpha/epsilon second" evidence="5">
    <location>
        <begin position="122"/>
        <end position="244"/>
    </location>
</feature>
<dbReference type="OrthoDB" id="10019906at2759"/>